<feature type="active site" description="Proton donor" evidence="4">
    <location>
        <position position="168"/>
    </location>
</feature>
<comment type="similarity">
    <text evidence="1 4">Belongs to the glycosyl hydrolase 26 family.</text>
</comment>
<feature type="chain" id="PRO_5019119129" evidence="5">
    <location>
        <begin position="25"/>
        <end position="374"/>
    </location>
</feature>
<keyword evidence="3 4" id="KW-0326">Glycosidase</keyword>
<dbReference type="GO" id="GO:0006080">
    <property type="term" value="P:substituted mannan metabolic process"/>
    <property type="evidence" value="ECO:0007669"/>
    <property type="project" value="InterPro"/>
</dbReference>
<evidence type="ECO:0000256" key="3">
    <source>
        <dbReference type="ARBA" id="ARBA00023295"/>
    </source>
</evidence>
<dbReference type="InterPro" id="IPR017853">
    <property type="entry name" value="GH"/>
</dbReference>
<dbReference type="InterPro" id="IPR000805">
    <property type="entry name" value="Glyco_hydro_26"/>
</dbReference>
<evidence type="ECO:0000256" key="1">
    <source>
        <dbReference type="ARBA" id="ARBA00007754"/>
    </source>
</evidence>
<evidence type="ECO:0000256" key="4">
    <source>
        <dbReference type="PROSITE-ProRule" id="PRU01100"/>
    </source>
</evidence>
<proteinExistence type="inferred from homology"/>
<dbReference type="AlphaFoldDB" id="A0A445MX11"/>
<accession>A0A445MX11</accession>
<dbReference type="PROSITE" id="PS51764">
    <property type="entry name" value="GH26"/>
    <property type="match status" value="1"/>
</dbReference>
<gene>
    <name evidence="7" type="ORF">PITCH_A2030117</name>
</gene>
<feature type="signal peptide" evidence="5">
    <location>
        <begin position="1"/>
        <end position="24"/>
    </location>
</feature>
<sequence length="374" mass="42376">MKMFSPIYISMAFLGAFIVLGAYACSSEPDEQKIAPTVSQPGKMALALPEAQAYTGAYIDFGPTEDDVTLEAIESFDALVGKRQAVIGFSSYWAKQSFPKEALQVVYAYGAVALIYWNPWDGPPAGDMKPDRFSLVNIVEGKWDNYIDMWAQEARQFGAPMLVSWGLEMNGTWFPWSGFFYGGGRPVPGTDPPLFQGPELFKKAYRHVVDRVRAQGADNIAWVFHPNNTSEPDEHWNRMANYWPGAEYVDWLGLSAYGKQYPNTEKWTEFEIVLPKFYKEICALDPDKPFILAEWGVGEFPKSGSKAAFITEALSRMSKEFPRLKAAVFWHERWQNSDLSYSNLRVNSSPQSLAAYRKEISNPFWLDRPVLKGR</sequence>
<evidence type="ECO:0000256" key="5">
    <source>
        <dbReference type="SAM" id="SignalP"/>
    </source>
</evidence>
<dbReference type="GO" id="GO:0016985">
    <property type="term" value="F:mannan endo-1,4-beta-mannosidase activity"/>
    <property type="evidence" value="ECO:0007669"/>
    <property type="project" value="InterPro"/>
</dbReference>
<feature type="active site" description="Nucleophile" evidence="4">
    <location>
        <position position="294"/>
    </location>
</feature>
<organism evidence="7">
    <name type="scientific">uncultured Desulfobacterium sp</name>
    <dbReference type="NCBI Taxonomy" id="201089"/>
    <lineage>
        <taxon>Bacteria</taxon>
        <taxon>Pseudomonadati</taxon>
        <taxon>Thermodesulfobacteriota</taxon>
        <taxon>Desulfobacteria</taxon>
        <taxon>Desulfobacterales</taxon>
        <taxon>Desulfobacteriaceae</taxon>
        <taxon>Desulfobacterium</taxon>
        <taxon>environmental samples</taxon>
    </lineage>
</organism>
<reference evidence="7" key="1">
    <citation type="submission" date="2018-01" db="EMBL/GenBank/DDBJ databases">
        <authorList>
            <person name="Regsiter A."/>
            <person name="William W."/>
        </authorList>
    </citation>
    <scope>NUCLEOTIDE SEQUENCE</scope>
    <source>
        <strain evidence="7">TRIP AH-1</strain>
    </source>
</reference>
<dbReference type="SUPFAM" id="SSF51445">
    <property type="entry name" value="(Trans)glycosidases"/>
    <property type="match status" value="1"/>
</dbReference>
<dbReference type="PANTHER" id="PTHR40079:SF4">
    <property type="entry name" value="GH26 DOMAIN-CONTAINING PROTEIN-RELATED"/>
    <property type="match status" value="1"/>
</dbReference>
<evidence type="ECO:0000313" key="7">
    <source>
        <dbReference type="EMBL" id="SPD73973.1"/>
    </source>
</evidence>
<evidence type="ECO:0000256" key="2">
    <source>
        <dbReference type="ARBA" id="ARBA00022801"/>
    </source>
</evidence>
<dbReference type="Gene3D" id="3.20.20.80">
    <property type="entry name" value="Glycosidases"/>
    <property type="match status" value="1"/>
</dbReference>
<feature type="domain" description="GH26" evidence="6">
    <location>
        <begin position="35"/>
        <end position="369"/>
    </location>
</feature>
<keyword evidence="2 4" id="KW-0378">Hydrolase</keyword>
<dbReference type="PROSITE" id="PS51257">
    <property type="entry name" value="PROKAR_LIPOPROTEIN"/>
    <property type="match status" value="1"/>
</dbReference>
<evidence type="ECO:0000259" key="6">
    <source>
        <dbReference type="PROSITE" id="PS51764"/>
    </source>
</evidence>
<keyword evidence="5" id="KW-0732">Signal</keyword>
<name>A0A445MX11_9BACT</name>
<protein>
    <submittedName>
        <fullName evidence="7">Beta-mannanase</fullName>
    </submittedName>
</protein>
<dbReference type="EMBL" id="OJIN01000117">
    <property type="protein sequence ID" value="SPD73973.1"/>
    <property type="molecule type" value="Genomic_DNA"/>
</dbReference>
<dbReference type="PANTHER" id="PTHR40079">
    <property type="entry name" value="MANNAN ENDO-1,4-BETA-MANNOSIDASE E-RELATED"/>
    <property type="match status" value="1"/>
</dbReference>
<dbReference type="Pfam" id="PF02156">
    <property type="entry name" value="Glyco_hydro_26"/>
    <property type="match status" value="1"/>
</dbReference>
<dbReference type="InterPro" id="IPR022790">
    <property type="entry name" value="GH26_dom"/>
</dbReference>